<reference evidence="2" key="1">
    <citation type="journal article" date="2019" name="Int. J. Syst. Evol. Microbiol.">
        <title>The Global Catalogue of Microorganisms (GCM) 10K type strain sequencing project: providing services to taxonomists for standard genome sequencing and annotation.</title>
        <authorList>
            <consortium name="The Broad Institute Genomics Platform"/>
            <consortium name="The Broad Institute Genome Sequencing Center for Infectious Disease"/>
            <person name="Wu L."/>
            <person name="Ma J."/>
        </authorList>
    </citation>
    <scope>NUCLEOTIDE SEQUENCE [LARGE SCALE GENOMIC DNA]</scope>
    <source>
        <strain evidence="2">JCM 31202</strain>
    </source>
</reference>
<keyword evidence="2" id="KW-1185">Reference proteome</keyword>
<proteinExistence type="predicted"/>
<dbReference type="InterPro" id="IPR046193">
    <property type="entry name" value="DUF6221"/>
</dbReference>
<protein>
    <submittedName>
        <fullName evidence="1">DUF6221 family protein</fullName>
    </submittedName>
</protein>
<dbReference type="EMBL" id="JBHTJA010000004">
    <property type="protein sequence ID" value="MFD0899587.1"/>
    <property type="molecule type" value="Genomic_DNA"/>
</dbReference>
<dbReference type="RefSeq" id="WP_378296449.1">
    <property type="nucleotide sequence ID" value="NZ_JBHTJA010000004.1"/>
</dbReference>
<dbReference type="Pfam" id="PF19730">
    <property type="entry name" value="DUF6221"/>
    <property type="match status" value="1"/>
</dbReference>
<organism evidence="1 2">
    <name type="scientific">Actinomadura sediminis</name>
    <dbReference type="NCBI Taxonomy" id="1038904"/>
    <lineage>
        <taxon>Bacteria</taxon>
        <taxon>Bacillati</taxon>
        <taxon>Actinomycetota</taxon>
        <taxon>Actinomycetes</taxon>
        <taxon>Streptosporangiales</taxon>
        <taxon>Thermomonosporaceae</taxon>
        <taxon>Actinomadura</taxon>
    </lineage>
</organism>
<dbReference type="Proteomes" id="UP001596972">
    <property type="component" value="Unassembled WGS sequence"/>
</dbReference>
<evidence type="ECO:0000313" key="2">
    <source>
        <dbReference type="Proteomes" id="UP001596972"/>
    </source>
</evidence>
<evidence type="ECO:0000313" key="1">
    <source>
        <dbReference type="EMBL" id="MFD0899587.1"/>
    </source>
</evidence>
<gene>
    <name evidence="1" type="ORF">ACFQ11_04245</name>
</gene>
<name>A0ABW3EJU1_9ACTN</name>
<comment type="caution">
    <text evidence="1">The sequence shown here is derived from an EMBL/GenBank/DDBJ whole genome shotgun (WGS) entry which is preliminary data.</text>
</comment>
<sequence length="208" mass="23388">MKSIAKFLDRQLAEDAKYGGQMNLDECPSLPPAIDRYLRSRACRSAAWCRVNKEVRSHCSQRPMFFRLLAYMYAGMPGYRPGWQPVLTEGDVPSDPVADLLLERWRGEERLAREAAAEVGLDFSWREMERQDGQGLVLDGAGRPLWAVAVYPEDGFTVSRHGPGRVLRELAARRALLASLDVSDEPGRRLLRLLAEPYAEETDRAAPG</sequence>
<accession>A0ABW3EJU1</accession>